<feature type="chain" id="PRO_5025637794" description="RxLR effector protein" evidence="2">
    <location>
        <begin position="21"/>
        <end position="139"/>
    </location>
</feature>
<evidence type="ECO:0000313" key="3">
    <source>
        <dbReference type="EMBL" id="KAE8976070.1"/>
    </source>
</evidence>
<sequence>MRVTWLVVATTTILLGSGDATTDGVNTTSADLAATGHATTDITRRLLSFDDGSSVTHEATISKCFKGSLPSEKASPVEEERMAGMAGAAAGARGGGTTTVVSGSDESRWWTKFKARWKGLLKKKSDKPSSRRLARSCRV</sequence>
<evidence type="ECO:0000256" key="2">
    <source>
        <dbReference type="SAM" id="SignalP"/>
    </source>
</evidence>
<organism evidence="3 4">
    <name type="scientific">Phytophthora rubi</name>
    <dbReference type="NCBI Taxonomy" id="129364"/>
    <lineage>
        <taxon>Eukaryota</taxon>
        <taxon>Sar</taxon>
        <taxon>Stramenopiles</taxon>
        <taxon>Oomycota</taxon>
        <taxon>Peronosporomycetes</taxon>
        <taxon>Peronosporales</taxon>
        <taxon>Peronosporaceae</taxon>
        <taxon>Phytophthora</taxon>
    </lineage>
</organism>
<dbReference type="OrthoDB" id="10359740at2759"/>
<protein>
    <recommendedName>
        <fullName evidence="5">RxLR effector protein</fullName>
    </recommendedName>
</protein>
<name>A0A6A3I1H3_9STRA</name>
<accession>A0A6A3I1H3</accession>
<dbReference type="EMBL" id="QXFU01003354">
    <property type="protein sequence ID" value="KAE8976070.1"/>
    <property type="molecule type" value="Genomic_DNA"/>
</dbReference>
<keyword evidence="2" id="KW-0732">Signal</keyword>
<dbReference type="Proteomes" id="UP000435112">
    <property type="component" value="Unassembled WGS sequence"/>
</dbReference>
<feature type="region of interest" description="Disordered" evidence="1">
    <location>
        <begin position="69"/>
        <end position="103"/>
    </location>
</feature>
<feature type="signal peptide" evidence="2">
    <location>
        <begin position="1"/>
        <end position="20"/>
    </location>
</feature>
<reference evidence="3 4" key="1">
    <citation type="submission" date="2018-09" db="EMBL/GenBank/DDBJ databases">
        <title>Genomic investigation of the strawberry pathogen Phytophthora fragariae indicates pathogenicity is determined by transcriptional variation in three key races.</title>
        <authorList>
            <person name="Adams T.M."/>
            <person name="Armitage A.D."/>
            <person name="Sobczyk M.K."/>
            <person name="Bates H.J."/>
            <person name="Dunwell J.M."/>
            <person name="Nellist C.F."/>
            <person name="Harrison R.J."/>
        </authorList>
    </citation>
    <scope>NUCLEOTIDE SEQUENCE [LARGE SCALE GENOMIC DNA]</scope>
    <source>
        <strain evidence="3 4">SCRP324</strain>
    </source>
</reference>
<comment type="caution">
    <text evidence="3">The sequence shown here is derived from an EMBL/GenBank/DDBJ whole genome shotgun (WGS) entry which is preliminary data.</text>
</comment>
<evidence type="ECO:0000256" key="1">
    <source>
        <dbReference type="SAM" id="MobiDB-lite"/>
    </source>
</evidence>
<evidence type="ECO:0008006" key="5">
    <source>
        <dbReference type="Google" id="ProtNLM"/>
    </source>
</evidence>
<gene>
    <name evidence="3" type="ORF">PR002_g25415</name>
</gene>
<evidence type="ECO:0000313" key="4">
    <source>
        <dbReference type="Proteomes" id="UP000435112"/>
    </source>
</evidence>
<dbReference type="AlphaFoldDB" id="A0A6A3I1H3"/>
<proteinExistence type="predicted"/>